<dbReference type="GO" id="GO:0020037">
    <property type="term" value="F:heme binding"/>
    <property type="evidence" value="ECO:0007669"/>
    <property type="project" value="InterPro"/>
</dbReference>
<evidence type="ECO:0000256" key="10">
    <source>
        <dbReference type="ARBA" id="ARBA00023004"/>
    </source>
</evidence>
<comment type="similarity">
    <text evidence="2 14">Belongs to the fatty acid desaturase type 1 family.</text>
</comment>
<keyword evidence="8 15" id="KW-1133">Transmembrane helix</keyword>
<evidence type="ECO:0000256" key="4">
    <source>
        <dbReference type="ARBA" id="ARBA00022617"/>
    </source>
</evidence>
<dbReference type="Pfam" id="PF00173">
    <property type="entry name" value="Cyt-b5"/>
    <property type="match status" value="1"/>
</dbReference>
<evidence type="ECO:0000313" key="17">
    <source>
        <dbReference type="EMBL" id="KIP09833.1"/>
    </source>
</evidence>
<dbReference type="PROSITE" id="PS50255">
    <property type="entry name" value="CYTOCHROME_B5_2"/>
    <property type="match status" value="1"/>
</dbReference>
<feature type="domain" description="Cytochrome b5 heme-binding" evidence="16">
    <location>
        <begin position="341"/>
        <end position="410"/>
    </location>
</feature>
<dbReference type="OrthoDB" id="10260134at2759"/>
<evidence type="ECO:0000256" key="11">
    <source>
        <dbReference type="ARBA" id="ARBA00023098"/>
    </source>
</evidence>
<dbReference type="GO" id="GO:0006636">
    <property type="term" value="P:unsaturated fatty acid biosynthetic process"/>
    <property type="evidence" value="ECO:0007669"/>
    <property type="project" value="UniProtKB-UniRule"/>
</dbReference>
<comment type="catalytic activity">
    <reaction evidence="14">
        <text>octadecanoyl-CoA + 2 Fe(II)-[cytochrome b5] + O2 + 2 H(+) = (9Z)-octadecenoyl-CoA + 2 Fe(III)-[cytochrome b5] + 2 H2O</text>
        <dbReference type="Rhea" id="RHEA:19721"/>
        <dbReference type="Rhea" id="RHEA-COMP:10438"/>
        <dbReference type="Rhea" id="RHEA-COMP:10439"/>
        <dbReference type="ChEBI" id="CHEBI:15377"/>
        <dbReference type="ChEBI" id="CHEBI:15378"/>
        <dbReference type="ChEBI" id="CHEBI:15379"/>
        <dbReference type="ChEBI" id="CHEBI:29033"/>
        <dbReference type="ChEBI" id="CHEBI:29034"/>
        <dbReference type="ChEBI" id="CHEBI:57387"/>
        <dbReference type="ChEBI" id="CHEBI:57394"/>
        <dbReference type="EC" id="1.14.19.1"/>
    </reaction>
</comment>
<keyword evidence="5 15" id="KW-0812">Transmembrane</keyword>
<dbReference type="Pfam" id="PF00487">
    <property type="entry name" value="FA_desaturase"/>
    <property type="match status" value="1"/>
</dbReference>
<keyword evidence="6 14" id="KW-0479">Metal-binding</keyword>
<keyword evidence="11 14" id="KW-0443">Lipid metabolism</keyword>
<proteinExistence type="inferred from homology"/>
<dbReference type="InterPro" id="IPR018506">
    <property type="entry name" value="Cyt_B5_heme-BS"/>
</dbReference>
<dbReference type="PANTHER" id="PTHR11351:SF31">
    <property type="entry name" value="DESATURASE 1, ISOFORM A-RELATED"/>
    <property type="match status" value="1"/>
</dbReference>
<evidence type="ECO:0000256" key="8">
    <source>
        <dbReference type="ARBA" id="ARBA00022989"/>
    </source>
</evidence>
<evidence type="ECO:0000256" key="6">
    <source>
        <dbReference type="ARBA" id="ARBA00022723"/>
    </source>
</evidence>
<evidence type="ECO:0000313" key="18">
    <source>
        <dbReference type="Proteomes" id="UP000053257"/>
    </source>
</evidence>
<dbReference type="InterPro" id="IPR015876">
    <property type="entry name" value="Acyl-CoA_DS"/>
</dbReference>
<evidence type="ECO:0000256" key="9">
    <source>
        <dbReference type="ARBA" id="ARBA00023002"/>
    </source>
</evidence>
<name>A0A0C3PRJ1_PHLG1</name>
<comment type="function">
    <text evidence="14">Stearoyl-CoA desaturase that utilizes O(2) and electrons from reduced cytochrome b5 to introduce the first double bond into saturated fatty acyl-CoA substrates.</text>
</comment>
<dbReference type="Gene3D" id="3.10.120.10">
    <property type="entry name" value="Cytochrome b5-like heme/steroid binding domain"/>
    <property type="match status" value="1"/>
</dbReference>
<keyword evidence="4 14" id="KW-0349">Heme</keyword>
<evidence type="ECO:0000256" key="2">
    <source>
        <dbReference type="ARBA" id="ARBA00009295"/>
    </source>
</evidence>
<feature type="transmembrane region" description="Helical" evidence="15">
    <location>
        <begin position="100"/>
        <end position="120"/>
    </location>
</feature>
<evidence type="ECO:0000256" key="12">
    <source>
        <dbReference type="ARBA" id="ARBA00023136"/>
    </source>
</evidence>
<dbReference type="SMART" id="SM01117">
    <property type="entry name" value="Cyt-b5"/>
    <property type="match status" value="1"/>
</dbReference>
<keyword evidence="10 14" id="KW-0408">Iron</keyword>
<keyword evidence="14" id="KW-0249">Electron transport</keyword>
<dbReference type="InterPro" id="IPR036400">
    <property type="entry name" value="Cyt_B5-like_heme/steroid_sf"/>
</dbReference>
<evidence type="ECO:0000256" key="15">
    <source>
        <dbReference type="SAM" id="Phobius"/>
    </source>
</evidence>
<sequence>MTVSCGGWNRGTQQATESDLRSQKAYIQNQLASTPVRPPLTFQNWTKEIIWFNVIVVTTTPVASIYGLLTTTFYWKTFALCVAYYLFNMIGMSYNAAPVLQLFCAFAGAGAVQGSVLWWARYHRAHHRYTDTDLDPYGAHHGFWWSHIGWMLMKPRVRPGPTDTSDLKQNRIVAWQHRWFFALALVFGMLVPTAVPGLCWGDWWGGFYFAGFLRLTFVHHSTFSVNSLAHWLGSTTYDDKLTPRDHLITALVTLGEGYHNFHHQFPMDYRNAVKWYQWDPTKWFIAICARLGFASHLRVFPDMEIRKSEFSMRLKHLKREQDRLKWPVESGDLPVVSWDTYKAQAGQRALVLVAGFIHDIEQFLDDHPGGRRLLEKYIGQEATPAFFGGVYDHSNAAHNLLASMRVGALHGGLEQVGEHAVPPCMGLRIVSA</sequence>
<dbReference type="GO" id="GO:0005789">
    <property type="term" value="C:endoplasmic reticulum membrane"/>
    <property type="evidence" value="ECO:0007669"/>
    <property type="project" value="TreeGrafter"/>
</dbReference>
<dbReference type="GO" id="GO:0004768">
    <property type="term" value="F:stearoyl-CoA 9-desaturase activity"/>
    <property type="evidence" value="ECO:0007669"/>
    <property type="project" value="UniProtKB-UniRule"/>
</dbReference>
<protein>
    <recommendedName>
        <fullName evidence="14">Acyl-CoA desaturase</fullName>
        <ecNumber evidence="14">1.14.19.1</ecNumber>
    </recommendedName>
</protein>
<keyword evidence="7 14" id="KW-0276">Fatty acid metabolism</keyword>
<evidence type="ECO:0000256" key="3">
    <source>
        <dbReference type="ARBA" id="ARBA00022516"/>
    </source>
</evidence>
<evidence type="ECO:0000256" key="7">
    <source>
        <dbReference type="ARBA" id="ARBA00022832"/>
    </source>
</evidence>
<comment type="cofactor">
    <cofactor evidence="14">
        <name>Fe(2+)</name>
        <dbReference type="ChEBI" id="CHEBI:29033"/>
    </cofactor>
    <text evidence="14">Expected to bind 2 Fe(2+) ions per subunit.</text>
</comment>
<dbReference type="PROSITE" id="PS00191">
    <property type="entry name" value="CYTOCHROME_B5_1"/>
    <property type="match status" value="1"/>
</dbReference>
<dbReference type="PIRSF" id="PIRSF000345">
    <property type="entry name" value="OLE1"/>
    <property type="match status" value="1"/>
</dbReference>
<accession>A0A0C3PRJ1</accession>
<dbReference type="EMBL" id="KN840461">
    <property type="protein sequence ID" value="KIP09833.1"/>
    <property type="molecule type" value="Genomic_DNA"/>
</dbReference>
<keyword evidence="9 14" id="KW-0560">Oxidoreductase</keyword>
<evidence type="ECO:0000256" key="1">
    <source>
        <dbReference type="ARBA" id="ARBA00004141"/>
    </source>
</evidence>
<keyword evidence="18" id="KW-1185">Reference proteome</keyword>
<dbReference type="PRINTS" id="PR00075">
    <property type="entry name" value="FACDDSATRASE"/>
</dbReference>
<dbReference type="PROSITE" id="PS00476">
    <property type="entry name" value="FATTY_ACID_DESATUR_1"/>
    <property type="match status" value="1"/>
</dbReference>
<keyword evidence="12 15" id="KW-0472">Membrane</keyword>
<dbReference type="InterPro" id="IPR001522">
    <property type="entry name" value="FADS-1_CS"/>
</dbReference>
<dbReference type="InterPro" id="IPR009160">
    <property type="entry name" value="Acyl-CoA_deSatase_haem/ster-bd"/>
</dbReference>
<evidence type="ECO:0000256" key="13">
    <source>
        <dbReference type="ARBA" id="ARBA00023160"/>
    </source>
</evidence>
<dbReference type="HOGENOM" id="CLU_027359_3_2_1"/>
<evidence type="ECO:0000256" key="14">
    <source>
        <dbReference type="PIRNR" id="PIRNR000345"/>
    </source>
</evidence>
<gene>
    <name evidence="17" type="ORF">PHLGIDRAFT_28800</name>
</gene>
<dbReference type="EC" id="1.14.19.1" evidence="14"/>
<dbReference type="SUPFAM" id="SSF55856">
    <property type="entry name" value="Cytochrome b5-like heme/steroid binding domain"/>
    <property type="match status" value="1"/>
</dbReference>
<reference evidence="17 18" key="1">
    <citation type="journal article" date="2014" name="PLoS Genet.">
        <title>Analysis of the Phlebiopsis gigantea genome, transcriptome and secretome provides insight into its pioneer colonization strategies of wood.</title>
        <authorList>
            <person name="Hori C."/>
            <person name="Ishida T."/>
            <person name="Igarashi K."/>
            <person name="Samejima M."/>
            <person name="Suzuki H."/>
            <person name="Master E."/>
            <person name="Ferreira P."/>
            <person name="Ruiz-Duenas F.J."/>
            <person name="Held B."/>
            <person name="Canessa P."/>
            <person name="Larrondo L.F."/>
            <person name="Schmoll M."/>
            <person name="Druzhinina I.S."/>
            <person name="Kubicek C.P."/>
            <person name="Gaskell J.A."/>
            <person name="Kersten P."/>
            <person name="St John F."/>
            <person name="Glasner J."/>
            <person name="Sabat G."/>
            <person name="Splinter BonDurant S."/>
            <person name="Syed K."/>
            <person name="Yadav J."/>
            <person name="Mgbeahuruike A.C."/>
            <person name="Kovalchuk A."/>
            <person name="Asiegbu F.O."/>
            <person name="Lackner G."/>
            <person name="Hoffmeister D."/>
            <person name="Rencoret J."/>
            <person name="Gutierrez A."/>
            <person name="Sun H."/>
            <person name="Lindquist E."/>
            <person name="Barry K."/>
            <person name="Riley R."/>
            <person name="Grigoriev I.V."/>
            <person name="Henrissat B."/>
            <person name="Kues U."/>
            <person name="Berka R.M."/>
            <person name="Martinez A.T."/>
            <person name="Covert S.F."/>
            <person name="Blanchette R.A."/>
            <person name="Cullen D."/>
        </authorList>
    </citation>
    <scope>NUCLEOTIDE SEQUENCE [LARGE SCALE GENOMIC DNA]</scope>
    <source>
        <strain evidence="17 18">11061_1 CR5-6</strain>
    </source>
</reference>
<dbReference type="CDD" id="cd03505">
    <property type="entry name" value="Delta9-FADS-like"/>
    <property type="match status" value="1"/>
</dbReference>
<keyword evidence="14" id="KW-0813">Transport</keyword>
<keyword evidence="13 14" id="KW-0275">Fatty acid biosynthesis</keyword>
<dbReference type="STRING" id="745531.A0A0C3PRJ1"/>
<evidence type="ECO:0000259" key="16">
    <source>
        <dbReference type="PROSITE" id="PS50255"/>
    </source>
</evidence>
<comment type="subcellular location">
    <subcellularLocation>
        <location evidence="1">Membrane</location>
        <topology evidence="1">Multi-pass membrane protein</topology>
    </subcellularLocation>
</comment>
<feature type="transmembrane region" description="Helical" evidence="15">
    <location>
        <begin position="73"/>
        <end position="94"/>
    </location>
</feature>
<dbReference type="PANTHER" id="PTHR11351">
    <property type="entry name" value="ACYL-COA DESATURASE"/>
    <property type="match status" value="1"/>
</dbReference>
<dbReference type="Proteomes" id="UP000053257">
    <property type="component" value="Unassembled WGS sequence"/>
</dbReference>
<feature type="transmembrane region" description="Helical" evidence="15">
    <location>
        <begin position="179"/>
        <end position="198"/>
    </location>
</feature>
<keyword evidence="3 14" id="KW-0444">Lipid biosynthesis</keyword>
<dbReference type="AlphaFoldDB" id="A0A0C3PRJ1"/>
<evidence type="ECO:0000256" key="5">
    <source>
        <dbReference type="ARBA" id="ARBA00022692"/>
    </source>
</evidence>
<dbReference type="InterPro" id="IPR005804">
    <property type="entry name" value="FA_desaturase_dom"/>
</dbReference>
<organism evidence="17 18">
    <name type="scientific">Phlebiopsis gigantea (strain 11061_1 CR5-6)</name>
    <name type="common">White-rot fungus</name>
    <name type="synonym">Peniophora gigantea</name>
    <dbReference type="NCBI Taxonomy" id="745531"/>
    <lineage>
        <taxon>Eukaryota</taxon>
        <taxon>Fungi</taxon>
        <taxon>Dikarya</taxon>
        <taxon>Basidiomycota</taxon>
        <taxon>Agaricomycotina</taxon>
        <taxon>Agaricomycetes</taxon>
        <taxon>Polyporales</taxon>
        <taxon>Phanerochaetaceae</taxon>
        <taxon>Phlebiopsis</taxon>
    </lineage>
</organism>
<dbReference type="GO" id="GO:0005506">
    <property type="term" value="F:iron ion binding"/>
    <property type="evidence" value="ECO:0007669"/>
    <property type="project" value="TreeGrafter"/>
</dbReference>
<dbReference type="InterPro" id="IPR001199">
    <property type="entry name" value="Cyt_B5-like_heme/steroid-bd"/>
</dbReference>